<comment type="similarity">
    <text evidence="4 5">Belongs to the small heat shock protein (HSP20) family.</text>
</comment>
<organism evidence="8 9">
    <name type="scientific">Ziziphus jujuba</name>
    <name type="common">Chinese jujube</name>
    <name type="synonym">Ziziphus sativa</name>
    <dbReference type="NCBI Taxonomy" id="326968"/>
    <lineage>
        <taxon>Eukaryota</taxon>
        <taxon>Viridiplantae</taxon>
        <taxon>Streptophyta</taxon>
        <taxon>Embryophyta</taxon>
        <taxon>Tracheophyta</taxon>
        <taxon>Spermatophyta</taxon>
        <taxon>Magnoliopsida</taxon>
        <taxon>eudicotyledons</taxon>
        <taxon>Gunneridae</taxon>
        <taxon>Pentapetalae</taxon>
        <taxon>rosids</taxon>
        <taxon>fabids</taxon>
        <taxon>Rosales</taxon>
        <taxon>Rhamnaceae</taxon>
        <taxon>Paliureae</taxon>
        <taxon>Ziziphus</taxon>
    </lineage>
</organism>
<evidence type="ECO:0000256" key="1">
    <source>
        <dbReference type="ARBA" id="ARBA00004162"/>
    </source>
</evidence>
<evidence type="ECO:0000313" key="9">
    <source>
        <dbReference type="RefSeq" id="XP_015879741.2"/>
    </source>
</evidence>
<gene>
    <name evidence="9" type="primary">LOC107415852</name>
</gene>
<feature type="domain" description="SHSP" evidence="7">
    <location>
        <begin position="11"/>
        <end position="117"/>
    </location>
</feature>
<dbReference type="Proteomes" id="UP001652623">
    <property type="component" value="Chromosome 2"/>
</dbReference>
<feature type="compositionally biased region" description="Basic and acidic residues" evidence="6">
    <location>
        <begin position="102"/>
        <end position="205"/>
    </location>
</feature>
<dbReference type="CDD" id="cd06464">
    <property type="entry name" value="ACD_sHsps-like"/>
    <property type="match status" value="1"/>
</dbReference>
<evidence type="ECO:0000256" key="2">
    <source>
        <dbReference type="ARBA" id="ARBA00022475"/>
    </source>
</evidence>
<protein>
    <submittedName>
        <fullName evidence="9">Legumin B</fullName>
    </submittedName>
</protein>
<feature type="compositionally biased region" description="Polar residues" evidence="6">
    <location>
        <begin position="1"/>
        <end position="11"/>
    </location>
</feature>
<dbReference type="PANTHER" id="PTHR43670:SF114">
    <property type="entry name" value="OS05G0592000 PROTEIN"/>
    <property type="match status" value="1"/>
</dbReference>
<dbReference type="AlphaFoldDB" id="A0A6P3ZW15"/>
<reference evidence="8" key="1">
    <citation type="submission" date="2025-05" db="UniProtKB">
        <authorList>
            <consortium name="RefSeq"/>
        </authorList>
    </citation>
    <scope>NUCLEOTIDE SEQUENCE [LARGE SCALE GENOMIC DNA]</scope>
</reference>
<proteinExistence type="inferred from homology"/>
<dbReference type="InterPro" id="IPR002068">
    <property type="entry name" value="A-crystallin/Hsp20_dom"/>
</dbReference>
<comment type="subcellular location">
    <subcellularLocation>
        <location evidence="1">Cell membrane</location>
        <topology evidence="1">Single-pass membrane protein</topology>
    </subcellularLocation>
</comment>
<dbReference type="PANTHER" id="PTHR43670">
    <property type="entry name" value="HEAT SHOCK PROTEIN 26"/>
    <property type="match status" value="1"/>
</dbReference>
<dbReference type="Pfam" id="PF00011">
    <property type="entry name" value="HSP20"/>
    <property type="match status" value="1"/>
</dbReference>
<dbReference type="PROSITE" id="PS01031">
    <property type="entry name" value="SHSP"/>
    <property type="match status" value="1"/>
</dbReference>
<evidence type="ECO:0000256" key="5">
    <source>
        <dbReference type="RuleBase" id="RU003616"/>
    </source>
</evidence>
<keyword evidence="3" id="KW-0611">Plant defense</keyword>
<evidence type="ECO:0000259" key="7">
    <source>
        <dbReference type="PROSITE" id="PS01031"/>
    </source>
</evidence>
<name>A0A6P3ZW15_ZIZJJ</name>
<dbReference type="Gene3D" id="2.60.40.790">
    <property type="match status" value="1"/>
</dbReference>
<keyword evidence="2" id="KW-1003">Cell membrane</keyword>
<evidence type="ECO:0000313" key="8">
    <source>
        <dbReference type="Proteomes" id="UP001652623"/>
    </source>
</evidence>
<dbReference type="RefSeq" id="XP_015879741.2">
    <property type="nucleotide sequence ID" value="XM_016024255.4"/>
</dbReference>
<dbReference type="GO" id="GO:0006952">
    <property type="term" value="P:defense response"/>
    <property type="evidence" value="ECO:0007669"/>
    <property type="project" value="UniProtKB-KW"/>
</dbReference>
<evidence type="ECO:0000256" key="6">
    <source>
        <dbReference type="SAM" id="MobiDB-lite"/>
    </source>
</evidence>
<sequence>MANVRGTSSKPGSEKIEPSAGWSDDSNSQHLLVDLPGFKTEQVQIQVLSTGNLKVSGERVTYQNKTVSFDQTYKIPAAENADMSKITAKFDGEILYVTIPKKPKEEEQKKRDEEQKEEATPSLEKKKDDVVNGLEEKNNATQQQKHEDEVVPKNKEENTQKKLEKDEVKDSEAKTQQKPKDDEVKNKEGDEKSSKKEEKKLKGNEIKRFSEEDVKKWDDDGDFLSNTVKILSQNRGILLTAVVAFSLGLLLSRRFQAGR</sequence>
<reference evidence="9" key="2">
    <citation type="submission" date="2025-08" db="UniProtKB">
        <authorList>
            <consortium name="RefSeq"/>
        </authorList>
    </citation>
    <scope>IDENTIFICATION</scope>
    <source>
        <tissue evidence="9">Seedling</tissue>
    </source>
</reference>
<evidence type="ECO:0000256" key="3">
    <source>
        <dbReference type="ARBA" id="ARBA00022821"/>
    </source>
</evidence>
<accession>A0A6P3ZW15</accession>
<feature type="region of interest" description="Disordered" evidence="6">
    <location>
        <begin position="98"/>
        <end position="205"/>
    </location>
</feature>
<keyword evidence="2" id="KW-0472">Membrane</keyword>
<feature type="region of interest" description="Disordered" evidence="6">
    <location>
        <begin position="1"/>
        <end position="30"/>
    </location>
</feature>
<dbReference type="GO" id="GO:0005886">
    <property type="term" value="C:plasma membrane"/>
    <property type="evidence" value="ECO:0007669"/>
    <property type="project" value="UniProtKB-SubCell"/>
</dbReference>
<dbReference type="GeneID" id="107415852"/>
<dbReference type="SUPFAM" id="SSF49764">
    <property type="entry name" value="HSP20-like chaperones"/>
    <property type="match status" value="1"/>
</dbReference>
<dbReference type="InParanoid" id="A0A6P3ZW15"/>
<evidence type="ECO:0000256" key="4">
    <source>
        <dbReference type="PROSITE-ProRule" id="PRU00285"/>
    </source>
</evidence>
<dbReference type="InterPro" id="IPR008978">
    <property type="entry name" value="HSP20-like_chaperone"/>
</dbReference>
<dbReference type="KEGG" id="zju:107415852"/>
<keyword evidence="8" id="KW-1185">Reference proteome</keyword>
<dbReference type="GO" id="GO:0034605">
    <property type="term" value="P:cellular response to heat"/>
    <property type="evidence" value="ECO:0007669"/>
    <property type="project" value="TreeGrafter"/>
</dbReference>